<organism evidence="1 2">
    <name type="scientific">Pseudoloma neurophilia</name>
    <dbReference type="NCBI Taxonomy" id="146866"/>
    <lineage>
        <taxon>Eukaryota</taxon>
        <taxon>Fungi</taxon>
        <taxon>Fungi incertae sedis</taxon>
        <taxon>Microsporidia</taxon>
        <taxon>Pseudoloma</taxon>
    </lineage>
</organism>
<dbReference type="EMBL" id="LGUB01000490">
    <property type="protein sequence ID" value="KRH93104.1"/>
    <property type="molecule type" value="Genomic_DNA"/>
</dbReference>
<dbReference type="Proteomes" id="UP000051530">
    <property type="component" value="Unassembled WGS sequence"/>
</dbReference>
<evidence type="ECO:0000313" key="2">
    <source>
        <dbReference type="Proteomes" id="UP000051530"/>
    </source>
</evidence>
<reference evidence="1 2" key="1">
    <citation type="submission" date="2015-07" db="EMBL/GenBank/DDBJ databases">
        <title>The genome of Pseudoloma neurophilia, a relevant intracellular parasite of the zebrafish.</title>
        <authorList>
            <person name="Ndikumana S."/>
            <person name="Pelin A."/>
            <person name="Sanders J."/>
            <person name="Corradi N."/>
        </authorList>
    </citation>
    <scope>NUCLEOTIDE SEQUENCE [LARGE SCALE GENOMIC DNA]</scope>
    <source>
        <strain evidence="1 2">MK1</strain>
    </source>
</reference>
<protein>
    <submittedName>
        <fullName evidence="1">Uncharacterized protein</fullName>
    </submittedName>
</protein>
<proteinExistence type="predicted"/>
<sequence length="51" mass="6030">MFCVIGTESLITWQKKIDFVLLFVDLSVLDHLSVNLSDVFYWLITLKWLIL</sequence>
<name>A0A0R0M2S1_9MICR</name>
<keyword evidence="2" id="KW-1185">Reference proteome</keyword>
<dbReference type="AlphaFoldDB" id="A0A0R0M2S1"/>
<evidence type="ECO:0000313" key="1">
    <source>
        <dbReference type="EMBL" id="KRH93104.1"/>
    </source>
</evidence>
<comment type="caution">
    <text evidence="1">The sequence shown here is derived from an EMBL/GenBank/DDBJ whole genome shotgun (WGS) entry which is preliminary data.</text>
</comment>
<gene>
    <name evidence="1" type="ORF">M153_1522000791</name>
</gene>
<accession>A0A0R0M2S1</accession>
<dbReference type="VEuPathDB" id="MicrosporidiaDB:M153_1522000791"/>